<dbReference type="OMA" id="ISEVWQD"/>
<dbReference type="PROSITE" id="PS50294">
    <property type="entry name" value="WD_REPEATS_REGION"/>
    <property type="match status" value="2"/>
</dbReference>
<feature type="compositionally biased region" description="Low complexity" evidence="4">
    <location>
        <begin position="572"/>
        <end position="583"/>
    </location>
</feature>
<accession>Q5K7D9</accession>
<evidence type="ECO:0000256" key="1">
    <source>
        <dbReference type="ARBA" id="ARBA00022574"/>
    </source>
</evidence>
<dbReference type="HOGENOM" id="CLU_002197_1_0_1"/>
<dbReference type="eggNOG" id="KOG0308">
    <property type="taxonomic scope" value="Eukaryota"/>
</dbReference>
<feature type="compositionally biased region" description="Polar residues" evidence="4">
    <location>
        <begin position="1028"/>
        <end position="1042"/>
    </location>
</feature>
<dbReference type="FunFam" id="2.130.10.10:FF:001191">
    <property type="entry name" value="WD repeat-containing protein 48"/>
    <property type="match status" value="1"/>
</dbReference>
<organism evidence="5 6">
    <name type="scientific">Cryptococcus deneoformans (strain JEC21 / ATCC MYA-565)</name>
    <name type="common">Cryptococcus neoformans var. neoformans serotype D</name>
    <dbReference type="NCBI Taxonomy" id="214684"/>
    <lineage>
        <taxon>Eukaryota</taxon>
        <taxon>Fungi</taxon>
        <taxon>Dikarya</taxon>
        <taxon>Basidiomycota</taxon>
        <taxon>Agaricomycotina</taxon>
        <taxon>Tremellomycetes</taxon>
        <taxon>Tremellales</taxon>
        <taxon>Cryptococcaceae</taxon>
        <taxon>Cryptococcus</taxon>
        <taxon>Cryptococcus neoformans species complex</taxon>
    </lineage>
</organism>
<dbReference type="InterPro" id="IPR036322">
    <property type="entry name" value="WD40_repeat_dom_sf"/>
</dbReference>
<protein>
    <submittedName>
        <fullName evidence="5">Uncharacterized protein</fullName>
    </submittedName>
</protein>
<keyword evidence="2" id="KW-0677">Repeat</keyword>
<keyword evidence="1 3" id="KW-0853">WD repeat</keyword>
<dbReference type="InterPro" id="IPR021772">
    <property type="entry name" value="WDR48/Bun107"/>
</dbReference>
<feature type="region of interest" description="Disordered" evidence="4">
    <location>
        <begin position="1060"/>
        <end position="1082"/>
    </location>
</feature>
<dbReference type="RefSeq" id="XP_568731.1">
    <property type="nucleotide sequence ID" value="XM_568731.2"/>
</dbReference>
<dbReference type="VEuPathDB" id="FungiDB:CNN00190"/>
<dbReference type="PaxDb" id="214684-Q5K7D9"/>
<feature type="region of interest" description="Disordered" evidence="4">
    <location>
        <begin position="986"/>
        <end position="1048"/>
    </location>
</feature>
<dbReference type="Proteomes" id="UP000002149">
    <property type="component" value="Chromosome 14"/>
</dbReference>
<sequence length="1280" mass="138729">MAFQLPQPVIPGRRVSIILQGPSPDNPPPTLSLPPLTIDRRHHPALYIIPKTPSSSGVALGSRNPFLNASNNSSANKKEDDHPRHASGVNALALDTTTVLKGESNPGGILYTAGRDGMVASWDLDIPHTRRTSRRYSAIDGRNKLRKIQWEFIGDGADFFRADEEDREGGSEVEGEGDGDESWVDMKETMEEIPFEDRYEVDKAELSKRSPKTTFRQSSQTHTDWVNSLLLCNYNRTVITASSDRTIRAWTPHSSLSASSPSGAADPSRPSPALVGTHTDFVKSLAFAEGPGYLWSGSLDQKICLWDIQQGSGDCQPILDVDLQAEGVYGGGVYTLAIDKTGSTLAAGTTERIVRLYDARAGPRSTGHLVGHEDRVRSMLFSDDGKYMLSASSDSTIKLWSLAAHRCVHTFTHHDSPVWALHSNHPNFERFYSGSRDGRLCVVDVEGCRNLSGGEAVLLAGSEPETQYGERGIRSIVAMDDEYVWTSSGMEDVVRWKDVGRRVGRLDKVFDGASYRSPVQAGGAGMEREPGRVAFASSPRDPLLGGEASVSALSANVRDRLAVGHRSTLSNSSLVSSSASTVAGDDDRGDEGQEQGEGGGDTGLTRNGIPYESLINLSVDRGLYGYEYEESTISISGDYTSSAPPPAQPLRPSALYAQRDLACLARPIQPHPPLDDPGIIRGRTGLIRSEPLNDRIHVLTADADGQVALWNIVKGICVGVFDPKELCEALHISPTPSAEASRAFPRTGPPLEPEVEAVRIELRRHSQDVLNMIREHVQGMTSVSQWFSSDTKTGSLAVHIEERTAFVGDVYLNDIGLKVEGGEGGEDQKINLGQWTLANLFRGFIAAEEHEVISHLPNSPSTLSSSLPSTYGAPNSNDNANHLRSPTITTSIDRPPISPGHRKRALTGSFSGTRPPAASLVIPGLVSPAARPAVELDMPTDVFGSSGSIEGKESLLRSISGRAVGTPGGFSIGSMTSPGLLGEGIPIASSATNGNGGRDYFSPRKKTEQTVVGALASSGPGSGDREGSSSATKGQGTPSTPGGSFMGRIKIKNFGKKKAAEVSMPAVQERAATPEDTGPKRSERDIQQLEMLDNIRAHHFHPPPPWEAPYVAYPPSTTLLISEVWQDTGAWVVTYRSEVGSTERDMEPLETNSPGWLLWYLFTNTIPPKPQHLVNIRFKLEPFPGSELPELPRGESQVNAPKTLRCNKVYHYVAERLNAINEAQNHRSKKKKLTAEDIDLVIMTDPEIGSLDYRMTVGTVKAYYAPRGDYGFWYSLRQKK</sequence>
<dbReference type="Gene3D" id="2.130.10.10">
    <property type="entry name" value="YVTN repeat-like/Quinoprotein amine dehydrogenase"/>
    <property type="match status" value="2"/>
</dbReference>
<name>Q5K7D9_CRYD1</name>
<dbReference type="InterPro" id="IPR015943">
    <property type="entry name" value="WD40/YVTN_repeat-like_dom_sf"/>
</dbReference>
<dbReference type="EMBL" id="AE017356">
    <property type="protein sequence ID" value="AAW47214.1"/>
    <property type="molecule type" value="Genomic_DNA"/>
</dbReference>
<dbReference type="KEGG" id="cne:CNN00190"/>
<dbReference type="GeneID" id="3255372"/>
<gene>
    <name evidence="5" type="ordered locus">CNN00190</name>
</gene>
<dbReference type="PROSITE" id="PS00678">
    <property type="entry name" value="WD_REPEATS_1"/>
    <property type="match status" value="1"/>
</dbReference>
<dbReference type="GO" id="GO:0043130">
    <property type="term" value="F:ubiquitin binding"/>
    <property type="evidence" value="ECO:0000318"/>
    <property type="project" value="GO_Central"/>
</dbReference>
<evidence type="ECO:0000313" key="5">
    <source>
        <dbReference type="EMBL" id="AAW47214.1"/>
    </source>
</evidence>
<dbReference type="PROSITE" id="PS50082">
    <property type="entry name" value="WD_REPEATS_2"/>
    <property type="match status" value="3"/>
</dbReference>
<dbReference type="STRING" id="214684.Q5K7D9"/>
<feature type="region of interest" description="Disordered" evidence="4">
    <location>
        <begin position="54"/>
        <end position="85"/>
    </location>
</feature>
<feature type="region of interest" description="Disordered" evidence="4">
    <location>
        <begin position="572"/>
        <end position="607"/>
    </location>
</feature>
<feature type="region of interest" description="Disordered" evidence="4">
    <location>
        <begin position="857"/>
        <end position="912"/>
    </location>
</feature>
<dbReference type="SUPFAM" id="SSF50978">
    <property type="entry name" value="WD40 repeat-like"/>
    <property type="match status" value="1"/>
</dbReference>
<dbReference type="InParanoid" id="Q5K7D9"/>
<dbReference type="PANTHER" id="PTHR19862:SF14">
    <property type="entry name" value="WD REPEAT-CONTAINING PROTEIN 48"/>
    <property type="match status" value="1"/>
</dbReference>
<feature type="repeat" description="WD" evidence="3">
    <location>
        <begin position="369"/>
        <end position="410"/>
    </location>
</feature>
<feature type="region of interest" description="Disordered" evidence="4">
    <location>
        <begin position="253"/>
        <end position="272"/>
    </location>
</feature>
<dbReference type="GO" id="GO:0000724">
    <property type="term" value="P:double-strand break repair via homologous recombination"/>
    <property type="evidence" value="ECO:0000318"/>
    <property type="project" value="GO_Central"/>
</dbReference>
<dbReference type="OrthoDB" id="2421129at2759"/>
<evidence type="ECO:0000256" key="3">
    <source>
        <dbReference type="PROSITE-ProRule" id="PRU00221"/>
    </source>
</evidence>
<evidence type="ECO:0000313" key="6">
    <source>
        <dbReference type="Proteomes" id="UP000002149"/>
    </source>
</evidence>
<proteinExistence type="predicted"/>
<feature type="compositionally biased region" description="Low complexity" evidence="4">
    <location>
        <begin position="859"/>
        <end position="870"/>
    </location>
</feature>
<reference evidence="5 6" key="1">
    <citation type="journal article" date="2005" name="Science">
        <title>The genome of the basidiomycetous yeast and human pathogen Cryptococcus neoformans.</title>
        <authorList>
            <person name="Loftus B.J."/>
            <person name="Fung E."/>
            <person name="Roncaglia P."/>
            <person name="Rowley D."/>
            <person name="Amedeo P."/>
            <person name="Bruno D."/>
            <person name="Vamathevan J."/>
            <person name="Miranda M."/>
            <person name="Anderson I.J."/>
            <person name="Fraser J.A."/>
            <person name="Allen J.E."/>
            <person name="Bosdet I.E."/>
            <person name="Brent M.R."/>
            <person name="Chiu R."/>
            <person name="Doering T.L."/>
            <person name="Donlin M.J."/>
            <person name="D'Souza C.A."/>
            <person name="Fox D.S."/>
            <person name="Grinberg V."/>
            <person name="Fu J."/>
            <person name="Fukushima M."/>
            <person name="Haas B.J."/>
            <person name="Huang J.C."/>
            <person name="Janbon G."/>
            <person name="Jones S.J."/>
            <person name="Koo H.L."/>
            <person name="Krzywinski M.I."/>
            <person name="Kwon-Chung J.K."/>
            <person name="Lengeler K.B."/>
            <person name="Maiti R."/>
            <person name="Marra M.A."/>
            <person name="Marra R.E."/>
            <person name="Mathewson C.A."/>
            <person name="Mitchell T.G."/>
            <person name="Pertea M."/>
            <person name="Riggs F.R."/>
            <person name="Salzberg S.L."/>
            <person name="Schein J.E."/>
            <person name="Shvartsbeyn A."/>
            <person name="Shin H."/>
            <person name="Shumway M."/>
            <person name="Specht C.A."/>
            <person name="Suh B.B."/>
            <person name="Tenney A."/>
            <person name="Utterback T.R."/>
            <person name="Wickes B.L."/>
            <person name="Wortman J.R."/>
            <person name="Wye N.H."/>
            <person name="Kronstad J.W."/>
            <person name="Lodge J.K."/>
            <person name="Heitman J."/>
            <person name="Davis R.W."/>
            <person name="Fraser C.M."/>
            <person name="Hyman R.W."/>
        </authorList>
    </citation>
    <scope>NUCLEOTIDE SEQUENCE [LARGE SCALE GENOMIC DNA]</scope>
    <source>
        <strain evidence="6">JEC21 / ATCC MYA-565</strain>
    </source>
</reference>
<dbReference type="InterPro" id="IPR051246">
    <property type="entry name" value="WDR48"/>
</dbReference>
<dbReference type="PANTHER" id="PTHR19862">
    <property type="entry name" value="WD REPEAT-CONTAINING PROTEIN 48"/>
    <property type="match status" value="1"/>
</dbReference>
<evidence type="ECO:0000256" key="2">
    <source>
        <dbReference type="ARBA" id="ARBA00022737"/>
    </source>
</evidence>
<dbReference type="InterPro" id="IPR019775">
    <property type="entry name" value="WD40_repeat_CS"/>
</dbReference>
<dbReference type="Pfam" id="PF00400">
    <property type="entry name" value="WD40"/>
    <property type="match status" value="4"/>
</dbReference>
<dbReference type="Pfam" id="PF11816">
    <property type="entry name" value="DUF3337"/>
    <property type="match status" value="1"/>
</dbReference>
<feature type="repeat" description="WD" evidence="3">
    <location>
        <begin position="219"/>
        <end position="250"/>
    </location>
</feature>
<dbReference type="AlphaFoldDB" id="Q5K7D9"/>
<feature type="repeat" description="WD" evidence="3">
    <location>
        <begin position="275"/>
        <end position="312"/>
    </location>
</feature>
<dbReference type="InterPro" id="IPR001680">
    <property type="entry name" value="WD40_rpt"/>
</dbReference>
<dbReference type="SMART" id="SM00320">
    <property type="entry name" value="WD40"/>
    <property type="match status" value="6"/>
</dbReference>
<keyword evidence="6" id="KW-1185">Reference proteome</keyword>
<evidence type="ECO:0000256" key="4">
    <source>
        <dbReference type="SAM" id="MobiDB-lite"/>
    </source>
</evidence>
<dbReference type="FunCoup" id="Q5K7D9">
    <property type="interactions" value="570"/>
</dbReference>
<accession>Q55HV5</accession>
<feature type="compositionally biased region" description="Polar residues" evidence="4">
    <location>
        <begin position="872"/>
        <end position="892"/>
    </location>
</feature>